<evidence type="ECO:0000313" key="7">
    <source>
        <dbReference type="Proteomes" id="UP000790787"/>
    </source>
</evidence>
<dbReference type="OMA" id="MDDIERP"/>
<evidence type="ECO:0000256" key="2">
    <source>
        <dbReference type="ARBA" id="ARBA00009870"/>
    </source>
</evidence>
<keyword evidence="3" id="KW-0132">Cell division</keyword>
<organism evidence="7 8">
    <name type="scientific">Nicotiana tabacum</name>
    <name type="common">Common tobacco</name>
    <dbReference type="NCBI Taxonomy" id="4097"/>
    <lineage>
        <taxon>Eukaryota</taxon>
        <taxon>Viridiplantae</taxon>
        <taxon>Streptophyta</taxon>
        <taxon>Embryophyta</taxon>
        <taxon>Tracheophyta</taxon>
        <taxon>Spermatophyta</taxon>
        <taxon>Magnoliopsida</taxon>
        <taxon>eudicotyledons</taxon>
        <taxon>Gunneridae</taxon>
        <taxon>Pentapetalae</taxon>
        <taxon>asterids</taxon>
        <taxon>lamiids</taxon>
        <taxon>Solanales</taxon>
        <taxon>Solanaceae</taxon>
        <taxon>Nicotianoideae</taxon>
        <taxon>Nicotianeae</taxon>
        <taxon>Nicotiana</taxon>
    </lineage>
</organism>
<dbReference type="Pfam" id="PF04824">
    <property type="entry name" value="Rad21_Rec8"/>
    <property type="match status" value="1"/>
</dbReference>
<evidence type="ECO:0000256" key="1">
    <source>
        <dbReference type="ARBA" id="ARBA00004123"/>
    </source>
</evidence>
<dbReference type="GO" id="GO:0003682">
    <property type="term" value="F:chromatin binding"/>
    <property type="evidence" value="ECO:0000318"/>
    <property type="project" value="GO_Central"/>
</dbReference>
<evidence type="ECO:0000256" key="3">
    <source>
        <dbReference type="ARBA" id="ARBA00022776"/>
    </source>
</evidence>
<evidence type="ECO:0000256" key="5">
    <source>
        <dbReference type="ARBA" id="ARBA00023242"/>
    </source>
</evidence>
<evidence type="ECO:0000256" key="6">
    <source>
        <dbReference type="ARBA" id="ARBA00064543"/>
    </source>
</evidence>
<dbReference type="PANTHER" id="PTHR12585:SF55">
    <property type="entry name" value="SISTER CHROMATID COHESION 1 PROTEIN 3"/>
    <property type="match status" value="1"/>
</dbReference>
<dbReference type="GO" id="GO:0005634">
    <property type="term" value="C:nucleus"/>
    <property type="evidence" value="ECO:0007669"/>
    <property type="project" value="UniProtKB-SubCell"/>
</dbReference>
<gene>
    <name evidence="8" type="primary">LOC107789894</name>
</gene>
<reference evidence="7" key="1">
    <citation type="journal article" date="2014" name="Nat. Commun.">
        <title>The tobacco genome sequence and its comparison with those of tomato and potato.</title>
        <authorList>
            <person name="Sierro N."/>
            <person name="Battey J.N."/>
            <person name="Ouadi S."/>
            <person name="Bakaher N."/>
            <person name="Bovet L."/>
            <person name="Willig A."/>
            <person name="Goepfert S."/>
            <person name="Peitsch M.C."/>
            <person name="Ivanov N.V."/>
        </authorList>
    </citation>
    <scope>NUCLEOTIDE SEQUENCE [LARGE SCALE GENOMIC DNA]</scope>
</reference>
<dbReference type="InterPro" id="IPR023093">
    <property type="entry name" value="ScpA-like_C"/>
</dbReference>
<dbReference type="InterPro" id="IPR036390">
    <property type="entry name" value="WH_DNA-bd_sf"/>
</dbReference>
<keyword evidence="5" id="KW-0539">Nucleus</keyword>
<dbReference type="Proteomes" id="UP000790787">
    <property type="component" value="Chromosome 19"/>
</dbReference>
<comment type="similarity">
    <text evidence="2">Belongs to the rad21 family.</text>
</comment>
<dbReference type="GO" id="GO:0007059">
    <property type="term" value="P:chromosome segregation"/>
    <property type="evidence" value="ECO:0007669"/>
    <property type="project" value="UniProtKB-KW"/>
</dbReference>
<comment type="subcellular location">
    <subcellularLocation>
        <location evidence="1">Nucleus</location>
    </subcellularLocation>
</comment>
<dbReference type="STRING" id="4097.A0A1S3ZS71"/>
<dbReference type="Pfam" id="PF04825">
    <property type="entry name" value="Rad21_Rec8_N"/>
    <property type="match status" value="1"/>
</dbReference>
<dbReference type="GO" id="GO:0008278">
    <property type="term" value="C:cohesin complex"/>
    <property type="evidence" value="ECO:0000318"/>
    <property type="project" value="GO_Central"/>
</dbReference>
<dbReference type="AlphaFoldDB" id="A0A1S3ZS71"/>
<dbReference type="InterPro" id="IPR039781">
    <property type="entry name" value="Rad21/Rec8-like"/>
</dbReference>
<keyword evidence="3" id="KW-0131">Cell cycle</keyword>
<name>A0A1S3ZS71_TOBAC</name>
<dbReference type="CDD" id="cd21793">
    <property type="entry name" value="Rad21_Rec8_M_AtSYN1-like"/>
    <property type="match status" value="1"/>
</dbReference>
<dbReference type="OrthoDB" id="10071381at2759"/>
<dbReference type="PaxDb" id="4097-A0A1S3ZS71"/>
<dbReference type="Gene3D" id="1.10.10.580">
    <property type="entry name" value="Structural maintenance of chromosome 1. Chain E"/>
    <property type="match status" value="1"/>
</dbReference>
<dbReference type="InterPro" id="IPR006910">
    <property type="entry name" value="Rad21_Rec8_N"/>
</dbReference>
<dbReference type="GeneID" id="107789894"/>
<dbReference type="FunFam" id="1.10.10.580:FF:000002">
    <property type="entry name" value="Sister chromatid cohesion 1 protein 4"/>
    <property type="match status" value="1"/>
</dbReference>
<accession>A0A1S3ZS71</accession>
<dbReference type="KEGG" id="nta:107789894"/>
<keyword evidence="7" id="KW-1185">Reference proteome</keyword>
<dbReference type="SUPFAM" id="SSF46785">
    <property type="entry name" value="Winged helix' DNA-binding domain"/>
    <property type="match status" value="1"/>
</dbReference>
<reference evidence="8" key="2">
    <citation type="submission" date="2025-08" db="UniProtKB">
        <authorList>
            <consortium name="RefSeq"/>
        </authorList>
    </citation>
    <scope>IDENTIFICATION</scope>
    <source>
        <tissue evidence="8">Leaf</tissue>
    </source>
</reference>
<keyword evidence="3" id="KW-0498">Mitosis</keyword>
<dbReference type="RefSeq" id="XP_016467261.2">
    <property type="nucleotide sequence ID" value="XM_016611775.2"/>
</dbReference>
<dbReference type="InterPro" id="IPR006909">
    <property type="entry name" value="Rad21/Rec8_C_eu"/>
</dbReference>
<keyword evidence="4" id="KW-0159">Chromosome partition</keyword>
<proteinExistence type="inferred from homology"/>
<evidence type="ECO:0000256" key="4">
    <source>
        <dbReference type="ARBA" id="ARBA00022829"/>
    </source>
</evidence>
<dbReference type="GO" id="GO:0007062">
    <property type="term" value="P:sister chromatid cohesion"/>
    <property type="evidence" value="ECO:0000318"/>
    <property type="project" value="GO_Central"/>
</dbReference>
<protein>
    <submittedName>
        <fullName evidence="8">Sister chromatid cohesion 1 protein 3-like</fullName>
    </submittedName>
</protein>
<dbReference type="GO" id="GO:1990414">
    <property type="term" value="P:replication-born double-strand break repair via sister chromatid exchange"/>
    <property type="evidence" value="ECO:0000318"/>
    <property type="project" value="GO_Central"/>
</dbReference>
<sequence>MFYSHTFLGRKGPLGTVWCAAHLQKLKKPHYTSTHIPSTVERIMYPDVPIALRMSGHLLFGVVRIYSKQVEYFSDDCKNLQAVLFKAFSSTNVNLPADATHAPYHSITLPETFELDALVFDEDFDLNRFEDTHLKSYEEITLEDQILTREDQYVAILIDEDIAKSLSKSGEVSGSGAMPMETDSDPSNPDGTAAQSLNSSPKIQSGLNRETVRNDIPQDIPEIEIMRDAVHDHSFDHVPLWSDQGNDVMEPDKILEEQIMRDKETTSPIVEEMGGPEGHSIPSQQQQEPPSATSVDAHEFADPQMSFGHQSPDIALRSTPPPEMPKSRGRKRKLLKYDKELVLSNKKMRRDLEDTGDLVRQKNKAPFSCLDIWKQNNRLRKDGILFEPLITGLCDDLCNIYKEDFISAKVKTASPQDDYAEPSNNQSPTSGNDLPMEIERLRDNQGFESTDLLSEILPSPNKFISSPLMSMPSTSRRDDFTPATTTFGTESSQMERTTESEVLPTPDPAAFTGYVGSDMETPSTWYGEGLGVETTVLSDIPEFDNSAGDLSFLEQDDNTPIGLRGTPSSSKQGGTPEFDTLSARTRAVAQYLKGQSPATPILEDTGDLSLNAILEGKKKTICARMFYETLVLENCGLVHANQNEPYGDITLKVTSKLKEQFSS</sequence>
<dbReference type="RefSeq" id="XP_016467261.1">
    <property type="nucleotide sequence ID" value="XM_016611775.1"/>
</dbReference>
<dbReference type="PANTHER" id="PTHR12585">
    <property type="entry name" value="SCC1 / RAD21 FAMILY MEMBER"/>
    <property type="match status" value="1"/>
</dbReference>
<evidence type="ECO:0000313" key="8">
    <source>
        <dbReference type="RefSeq" id="XP_016467261.2"/>
    </source>
</evidence>
<comment type="subunit">
    <text evidence="6">Component of the cohesin complex.</text>
</comment>